<dbReference type="EMBL" id="AVOT02056297">
    <property type="protein sequence ID" value="MBW0550661.1"/>
    <property type="molecule type" value="Genomic_DNA"/>
</dbReference>
<reference evidence="2" key="1">
    <citation type="submission" date="2021-03" db="EMBL/GenBank/DDBJ databases">
        <title>Draft genome sequence of rust myrtle Austropuccinia psidii MF-1, a brazilian biotype.</title>
        <authorList>
            <person name="Quecine M.C."/>
            <person name="Pachon D.M.R."/>
            <person name="Bonatelli M.L."/>
            <person name="Correr F.H."/>
            <person name="Franceschini L.M."/>
            <person name="Leite T.F."/>
            <person name="Margarido G.R.A."/>
            <person name="Almeida C.A."/>
            <person name="Ferrarezi J.A."/>
            <person name="Labate C.A."/>
        </authorList>
    </citation>
    <scope>NUCLEOTIDE SEQUENCE</scope>
    <source>
        <strain evidence="2">MF-1</strain>
    </source>
</reference>
<sequence length="113" mass="12224">MEDTWTSNSSQSGDIPVSVQELVYRSKDEGVGTSAKPLNRDNELLSSSKEVLGPRKDRGASEGLETHVLQRTSPKNKSLVEKSKNFSRGPEGIVGPKEGQQPSGSCSSLHKQE</sequence>
<name>A0A9Q3IVA2_9BASI</name>
<keyword evidence="3" id="KW-1185">Reference proteome</keyword>
<evidence type="ECO:0000313" key="2">
    <source>
        <dbReference type="EMBL" id="MBW0550661.1"/>
    </source>
</evidence>
<feature type="compositionally biased region" description="Polar residues" evidence="1">
    <location>
        <begin position="100"/>
        <end position="113"/>
    </location>
</feature>
<evidence type="ECO:0000256" key="1">
    <source>
        <dbReference type="SAM" id="MobiDB-lite"/>
    </source>
</evidence>
<dbReference type="AlphaFoldDB" id="A0A9Q3IVA2"/>
<evidence type="ECO:0000313" key="3">
    <source>
        <dbReference type="Proteomes" id="UP000765509"/>
    </source>
</evidence>
<gene>
    <name evidence="2" type="ORF">O181_090376</name>
</gene>
<comment type="caution">
    <text evidence="2">The sequence shown here is derived from an EMBL/GenBank/DDBJ whole genome shotgun (WGS) entry which is preliminary data.</text>
</comment>
<accession>A0A9Q3IVA2</accession>
<proteinExistence type="predicted"/>
<feature type="region of interest" description="Disordered" evidence="1">
    <location>
        <begin position="28"/>
        <end position="113"/>
    </location>
</feature>
<organism evidence="2 3">
    <name type="scientific">Austropuccinia psidii MF-1</name>
    <dbReference type="NCBI Taxonomy" id="1389203"/>
    <lineage>
        <taxon>Eukaryota</taxon>
        <taxon>Fungi</taxon>
        <taxon>Dikarya</taxon>
        <taxon>Basidiomycota</taxon>
        <taxon>Pucciniomycotina</taxon>
        <taxon>Pucciniomycetes</taxon>
        <taxon>Pucciniales</taxon>
        <taxon>Sphaerophragmiaceae</taxon>
        <taxon>Austropuccinia</taxon>
    </lineage>
</organism>
<dbReference type="Proteomes" id="UP000765509">
    <property type="component" value="Unassembled WGS sequence"/>
</dbReference>
<protein>
    <submittedName>
        <fullName evidence="2">Uncharacterized protein</fullName>
    </submittedName>
</protein>